<evidence type="ECO:0000313" key="3">
    <source>
        <dbReference type="Proteomes" id="UP000242520"/>
    </source>
</evidence>
<evidence type="ECO:0000256" key="1">
    <source>
        <dbReference type="SAM" id="Coils"/>
    </source>
</evidence>
<evidence type="ECO:0000313" key="2">
    <source>
        <dbReference type="EMBL" id="SHH32818.1"/>
    </source>
</evidence>
<dbReference type="EMBL" id="FQXH01000016">
    <property type="protein sequence ID" value="SHH32818.1"/>
    <property type="molecule type" value="Genomic_DNA"/>
</dbReference>
<sequence length="215" mass="25160">MKKFTLILTISILFILSSVFYLQDIYKNREAYKEKLIRFHVIANSDSREDQALKLKVRDKIIAYLSPKLEKSQNIEETKKIIKENLKNIENIASQEIKNNEKDYTVSANLGYSSFPTKKYSNIVLPAGKYKALKVVIGEGKGKNWWCVMFPPLCFIDINHGITDKKTEKNLMKVLTKEEYKMILVDNNEVKLKFKLLEIIEKIKNKHNHYLAKKK</sequence>
<proteinExistence type="predicted"/>
<dbReference type="NCBIfam" id="TIGR02837">
    <property type="entry name" value="spore_II_R"/>
    <property type="match status" value="1"/>
</dbReference>
<feature type="coiled-coil region" evidence="1">
    <location>
        <begin position="72"/>
        <end position="103"/>
    </location>
</feature>
<protein>
    <submittedName>
        <fullName evidence="2">Stage II sporulation protein R</fullName>
    </submittedName>
</protein>
<reference evidence="3" key="1">
    <citation type="submission" date="2016-11" db="EMBL/GenBank/DDBJ databases">
        <authorList>
            <person name="Varghese N."/>
            <person name="Submissions S."/>
        </authorList>
    </citation>
    <scope>NUCLEOTIDE SEQUENCE [LARGE SCALE GENOMIC DNA]</scope>
    <source>
        <strain evidence="3">DSM 15285</strain>
    </source>
</reference>
<dbReference type="AlphaFoldDB" id="A0A1M5S3D8"/>
<dbReference type="STRING" id="1123350.SAMN02744040_01619"/>
<keyword evidence="1" id="KW-0175">Coiled coil</keyword>
<keyword evidence="3" id="KW-1185">Reference proteome</keyword>
<dbReference type="Pfam" id="PF09551">
    <property type="entry name" value="Spore_II_R"/>
    <property type="match status" value="1"/>
</dbReference>
<organism evidence="2 3">
    <name type="scientific">Tepidibacter thalassicus DSM 15285</name>
    <dbReference type="NCBI Taxonomy" id="1123350"/>
    <lineage>
        <taxon>Bacteria</taxon>
        <taxon>Bacillati</taxon>
        <taxon>Bacillota</taxon>
        <taxon>Clostridia</taxon>
        <taxon>Peptostreptococcales</taxon>
        <taxon>Peptostreptococcaceae</taxon>
        <taxon>Tepidibacter</taxon>
    </lineage>
</organism>
<name>A0A1M5S3D8_9FIRM</name>
<dbReference type="RefSeq" id="WP_072725376.1">
    <property type="nucleotide sequence ID" value="NZ_FQXH01000016.1"/>
</dbReference>
<gene>
    <name evidence="2" type="ORF">SAMN02744040_01619</name>
</gene>
<accession>A0A1M5S3D8</accession>
<dbReference type="InterPro" id="IPR014202">
    <property type="entry name" value="Spore_II_R"/>
</dbReference>
<dbReference type="Proteomes" id="UP000242520">
    <property type="component" value="Unassembled WGS sequence"/>
</dbReference>